<name>A0ACC1TNE0_9AGAR</name>
<keyword evidence="2" id="KW-1185">Reference proteome</keyword>
<dbReference type="EMBL" id="MU795470">
    <property type="protein sequence ID" value="KAJ3806138.1"/>
    <property type="molecule type" value="Genomic_DNA"/>
</dbReference>
<evidence type="ECO:0000313" key="2">
    <source>
        <dbReference type="Proteomes" id="UP001163835"/>
    </source>
</evidence>
<evidence type="ECO:0000313" key="1">
    <source>
        <dbReference type="EMBL" id="KAJ3806138.1"/>
    </source>
</evidence>
<comment type="caution">
    <text evidence="1">The sequence shown here is derived from an EMBL/GenBank/DDBJ whole genome shotgun (WGS) entry which is preliminary data.</text>
</comment>
<dbReference type="Proteomes" id="UP001163835">
    <property type="component" value="Unassembled WGS sequence"/>
</dbReference>
<sequence length="262" mass="28354">MGDLGVTLRSRLVDNRLMEESAGTRCPTSGKGLYQEMLTHSRFPSHDAFLTAAQHAGYVDARPGSLEPPLHRRFFSFDHPIPISSSPTSDHLPAVPALDSIMVSWERLITNYICDMIDTSGPHYLFPTLMELPDVGGGLSPLEGSVLMEGNGENIPRGVVEVEGGMGVAVHLNVTTPAEEGDRDLPVGGSETPTMARTPLFLPASHSPSSPILFPSVPVVPNIIDLTTVDDDGEDLYESREEFEARVQRDVAVKNKRSSPAL</sequence>
<reference evidence="1" key="1">
    <citation type="submission" date="2022-09" db="EMBL/GenBank/DDBJ databases">
        <title>A Global Phylogenomic Analysis of the Shiitake Genus Lentinula.</title>
        <authorList>
            <consortium name="DOE Joint Genome Institute"/>
            <person name="Sierra-Patev S."/>
            <person name="Min B."/>
            <person name="Naranjo-Ortiz M."/>
            <person name="Looney B."/>
            <person name="Konkel Z."/>
            <person name="Slot J.C."/>
            <person name="Sakamoto Y."/>
            <person name="Steenwyk J.L."/>
            <person name="Rokas A."/>
            <person name="Carro J."/>
            <person name="Camarero S."/>
            <person name="Ferreira P."/>
            <person name="Molpeceres G."/>
            <person name="Ruiz-Duenas F.J."/>
            <person name="Serrano A."/>
            <person name="Henrissat B."/>
            <person name="Drula E."/>
            <person name="Hughes K.W."/>
            <person name="Mata J.L."/>
            <person name="Ishikawa N.K."/>
            <person name="Vargas-Isla R."/>
            <person name="Ushijima S."/>
            <person name="Smith C.A."/>
            <person name="Ahrendt S."/>
            <person name="Andreopoulos W."/>
            <person name="He G."/>
            <person name="Labutti K."/>
            <person name="Lipzen A."/>
            <person name="Ng V."/>
            <person name="Riley R."/>
            <person name="Sandor L."/>
            <person name="Barry K."/>
            <person name="Martinez A.T."/>
            <person name="Xiao Y."/>
            <person name="Gibbons J.G."/>
            <person name="Terashima K."/>
            <person name="Grigoriev I.V."/>
            <person name="Hibbett D.S."/>
        </authorList>
    </citation>
    <scope>NUCLEOTIDE SEQUENCE</scope>
    <source>
        <strain evidence="1">TMI1499</strain>
    </source>
</reference>
<accession>A0ACC1TNE0</accession>
<gene>
    <name evidence="1" type="ORF">F5876DRAFT_81014</name>
</gene>
<organism evidence="1 2">
    <name type="scientific">Lentinula aff. lateritia</name>
    <dbReference type="NCBI Taxonomy" id="2804960"/>
    <lineage>
        <taxon>Eukaryota</taxon>
        <taxon>Fungi</taxon>
        <taxon>Dikarya</taxon>
        <taxon>Basidiomycota</taxon>
        <taxon>Agaricomycotina</taxon>
        <taxon>Agaricomycetes</taxon>
        <taxon>Agaricomycetidae</taxon>
        <taxon>Agaricales</taxon>
        <taxon>Marasmiineae</taxon>
        <taxon>Omphalotaceae</taxon>
        <taxon>Lentinula</taxon>
    </lineage>
</organism>
<protein>
    <submittedName>
        <fullName evidence="1">Uncharacterized protein</fullName>
    </submittedName>
</protein>
<proteinExistence type="predicted"/>